<protein>
    <submittedName>
        <fullName evidence="1">MT0933-like antitoxin protein</fullName>
    </submittedName>
</protein>
<proteinExistence type="predicted"/>
<dbReference type="Proteomes" id="UP000182725">
    <property type="component" value="Unassembled WGS sequence"/>
</dbReference>
<dbReference type="KEGG" id="arw:MB46_07780"/>
<accession>A0A0U3QV31</accession>
<sequence length="64" mass="6671">MSIFDDIKGKAEGLIGSHGDQIKDGIEKAGDFVDEKTGGKFADKVDGVQNAASDFVDGQNKAGQ</sequence>
<accession>A0A1H5H9I3</accession>
<dbReference type="RefSeq" id="WP_044570766.1">
    <property type="nucleotide sequence ID" value="NZ_CP013745.1"/>
</dbReference>
<organism evidence="1 2">
    <name type="scientific">Arthrobacter alpinus</name>
    <dbReference type="NCBI Taxonomy" id="656366"/>
    <lineage>
        <taxon>Bacteria</taxon>
        <taxon>Bacillati</taxon>
        <taxon>Actinomycetota</taxon>
        <taxon>Actinomycetes</taxon>
        <taxon>Micrococcales</taxon>
        <taxon>Micrococcaceae</taxon>
        <taxon>Arthrobacter</taxon>
    </lineage>
</organism>
<dbReference type="eggNOG" id="ENOG5033D21">
    <property type="taxonomic scope" value="Bacteria"/>
</dbReference>
<evidence type="ECO:0000313" key="1">
    <source>
        <dbReference type="EMBL" id="SEE24580.1"/>
    </source>
</evidence>
<evidence type="ECO:0000313" key="2">
    <source>
        <dbReference type="Proteomes" id="UP000182725"/>
    </source>
</evidence>
<dbReference type="InterPro" id="IPR028037">
    <property type="entry name" value="Antitoxin_Rv0909/MT0933"/>
</dbReference>
<dbReference type="STRING" id="656366.AS189_13705"/>
<dbReference type="EMBL" id="FNTV01000001">
    <property type="protein sequence ID" value="SEE24580.1"/>
    <property type="molecule type" value="Genomic_DNA"/>
</dbReference>
<gene>
    <name evidence="1" type="ORF">SAMN04489740_0960</name>
</gene>
<name>A0A0U3QV31_9MICC</name>
<dbReference type="OrthoDB" id="5125103at2"/>
<dbReference type="Pfam" id="PF14013">
    <property type="entry name" value="MT0933_antitox"/>
    <property type="match status" value="1"/>
</dbReference>
<reference evidence="1 2" key="1">
    <citation type="submission" date="2016-10" db="EMBL/GenBank/DDBJ databases">
        <authorList>
            <person name="de Groot N.N."/>
        </authorList>
    </citation>
    <scope>NUCLEOTIDE SEQUENCE [LARGE SCALE GENOMIC DNA]</scope>
    <source>
        <strain evidence="1 2">DSM 22274</strain>
    </source>
</reference>
<dbReference type="AlphaFoldDB" id="A0A0U3QV31"/>